<evidence type="ECO:0000313" key="3">
    <source>
        <dbReference type="EMBL" id="GEK83448.1"/>
    </source>
</evidence>
<feature type="region of interest" description="Disordered" evidence="1">
    <location>
        <begin position="106"/>
        <end position="129"/>
    </location>
</feature>
<organism evidence="4 6">
    <name type="scientific">Frigoribacterium faeni</name>
    <dbReference type="NCBI Taxonomy" id="145483"/>
    <lineage>
        <taxon>Bacteria</taxon>
        <taxon>Bacillati</taxon>
        <taxon>Actinomycetota</taxon>
        <taxon>Actinomycetes</taxon>
        <taxon>Micrococcales</taxon>
        <taxon>Microbacteriaceae</taxon>
        <taxon>Frigoribacterium</taxon>
    </lineage>
</organism>
<keyword evidence="2" id="KW-0812">Transmembrane</keyword>
<feature type="transmembrane region" description="Helical" evidence="2">
    <location>
        <begin position="75"/>
        <end position="99"/>
    </location>
</feature>
<protein>
    <recommendedName>
        <fullName evidence="7">Small multidrug efflux protein</fullName>
    </recommendedName>
</protein>
<feature type="transmembrane region" description="Helical" evidence="2">
    <location>
        <begin position="175"/>
        <end position="192"/>
    </location>
</feature>
<evidence type="ECO:0000256" key="2">
    <source>
        <dbReference type="SAM" id="Phobius"/>
    </source>
</evidence>
<dbReference type="AlphaFoldDB" id="A0A7W3JHU6"/>
<proteinExistence type="predicted"/>
<dbReference type="EMBL" id="BJUV01000015">
    <property type="protein sequence ID" value="GEK83448.1"/>
    <property type="molecule type" value="Genomic_DNA"/>
</dbReference>
<evidence type="ECO:0000313" key="5">
    <source>
        <dbReference type="Proteomes" id="UP000321154"/>
    </source>
</evidence>
<keyword evidence="5" id="KW-1185">Reference proteome</keyword>
<name>A0A7W3JHU6_9MICO</name>
<feature type="compositionally biased region" description="Gly residues" evidence="1">
    <location>
        <begin position="113"/>
        <end position="129"/>
    </location>
</feature>
<evidence type="ECO:0000256" key="1">
    <source>
        <dbReference type="SAM" id="MobiDB-lite"/>
    </source>
</evidence>
<dbReference type="Proteomes" id="UP000321154">
    <property type="component" value="Unassembled WGS sequence"/>
</dbReference>
<evidence type="ECO:0000313" key="6">
    <source>
        <dbReference type="Proteomes" id="UP000522688"/>
    </source>
</evidence>
<keyword evidence="2" id="KW-1133">Transmembrane helix</keyword>
<dbReference type="RefSeq" id="WP_244289777.1">
    <property type="nucleotide sequence ID" value="NZ_BAAAHR010000002.1"/>
</dbReference>
<feature type="transmembrane region" description="Helical" evidence="2">
    <location>
        <begin position="212"/>
        <end position="238"/>
    </location>
</feature>
<gene>
    <name evidence="4" type="ORF">FB463_001393</name>
    <name evidence="3" type="ORF">FFA01_17570</name>
</gene>
<accession>A0A7W3JHU6</accession>
<reference evidence="3 5" key="1">
    <citation type="submission" date="2019-07" db="EMBL/GenBank/DDBJ databases">
        <title>Whole genome shotgun sequence of Frigoribacterium faeni NBRC 103066.</title>
        <authorList>
            <person name="Hosoyama A."/>
            <person name="Uohara A."/>
            <person name="Ohji S."/>
            <person name="Ichikawa N."/>
        </authorList>
    </citation>
    <scope>NUCLEOTIDE SEQUENCE [LARGE SCALE GENOMIC DNA]</scope>
    <source>
        <strain evidence="3 5">NBRC 103066</strain>
    </source>
</reference>
<dbReference type="Proteomes" id="UP000522688">
    <property type="component" value="Unassembled WGS sequence"/>
</dbReference>
<evidence type="ECO:0000313" key="4">
    <source>
        <dbReference type="EMBL" id="MBA8813144.1"/>
    </source>
</evidence>
<keyword evidence="2" id="KW-0472">Membrane</keyword>
<reference evidence="4 6" key="2">
    <citation type="submission" date="2020-07" db="EMBL/GenBank/DDBJ databases">
        <title>Sequencing the genomes of 1000 actinobacteria strains.</title>
        <authorList>
            <person name="Klenk H.-P."/>
        </authorList>
    </citation>
    <scope>NUCLEOTIDE SEQUENCE [LARGE SCALE GENOMIC DNA]</scope>
    <source>
        <strain evidence="4 6">DSM 10309</strain>
    </source>
</reference>
<evidence type="ECO:0008006" key="7">
    <source>
        <dbReference type="Google" id="ProtNLM"/>
    </source>
</evidence>
<dbReference type="EMBL" id="JACGWW010000002">
    <property type="protein sequence ID" value="MBA8813144.1"/>
    <property type="molecule type" value="Genomic_DNA"/>
</dbReference>
<sequence>MSIRFTAPSTTSFALPGAAGESGALPGGPFGWFQELVGQVPEILQPLVIMLAGAVPFIEGEGSAVLGVVGGMNPVVAALAGIVGNLLCVAAVVFVGSRVREGVVGRRRRSGSAGVGTSGQAGASGSGGWSGSAGAARWAGTARSAGVAGTATVVVPEATFEPKPEKKGQKRLKRWLVRFGVPGASLLAPLALPTMFTAATLVGSGVPKNWVMLWQAVAIVLWTTVLTILATGMVSVVAS</sequence>
<comment type="caution">
    <text evidence="4">The sequence shown here is derived from an EMBL/GenBank/DDBJ whole genome shotgun (WGS) entry which is preliminary data.</text>
</comment>